<evidence type="ECO:0000313" key="5">
    <source>
        <dbReference type="EMBL" id="GGA24346.1"/>
    </source>
</evidence>
<keyword evidence="6" id="KW-1185">Reference proteome</keyword>
<proteinExistence type="predicted"/>
<dbReference type="AlphaFoldDB" id="A0A8J2U0J9"/>
<evidence type="ECO:0000256" key="2">
    <source>
        <dbReference type="ARBA" id="ARBA00022801"/>
    </source>
</evidence>
<dbReference type="GO" id="GO:0016787">
    <property type="term" value="F:hydrolase activity"/>
    <property type="evidence" value="ECO:0007669"/>
    <property type="project" value="UniProtKB-KW"/>
</dbReference>
<dbReference type="EMBL" id="BMFY01000015">
    <property type="protein sequence ID" value="GGA24346.1"/>
    <property type="molecule type" value="Genomic_DNA"/>
</dbReference>
<dbReference type="GO" id="GO:0019693">
    <property type="term" value="P:ribose phosphate metabolic process"/>
    <property type="evidence" value="ECO:0007669"/>
    <property type="project" value="TreeGrafter"/>
</dbReference>
<sequence>MPEPAEGTPAPEPGLPTGAPGSAGRAGASAVARTAAGAEAAGAGDRETPEFVPALADELVPLPVLRREVVHRSYVWDIVDEEIRLPGQDESFQREYVDHPGAVAVVAVNDRDEVLLIQQYRVPARARLWELPAGLLDIDGEDPAVAARRELEEETDVTCGRLDHLVDLFNTPGGSSETLRIYLARDLSPVPEDRRTERQHEEREIVPRWVPLDEALNAIMAGTLHNAPLLIGLLTAERYRAQGWQGLRGADVPWPSRRLRGQ</sequence>
<dbReference type="GO" id="GO:0006753">
    <property type="term" value="P:nucleoside phosphate metabolic process"/>
    <property type="evidence" value="ECO:0007669"/>
    <property type="project" value="TreeGrafter"/>
</dbReference>
<comment type="cofactor">
    <cofactor evidence="1">
        <name>Mg(2+)</name>
        <dbReference type="ChEBI" id="CHEBI:18420"/>
    </cofactor>
</comment>
<dbReference type="Gene3D" id="3.90.79.10">
    <property type="entry name" value="Nucleoside Triphosphate Pyrophosphohydrolase"/>
    <property type="match status" value="1"/>
</dbReference>
<gene>
    <name evidence="5" type="ORF">GCM10011333_29190</name>
</gene>
<evidence type="ECO:0000259" key="4">
    <source>
        <dbReference type="PROSITE" id="PS51462"/>
    </source>
</evidence>
<protein>
    <submittedName>
        <fullName evidence="5">NTP pyrophosphohydrolase</fullName>
    </submittedName>
</protein>
<comment type="caution">
    <text evidence="5">The sequence shown here is derived from an EMBL/GenBank/DDBJ whole genome shotgun (WGS) entry which is preliminary data.</text>
</comment>
<dbReference type="InterPro" id="IPR015797">
    <property type="entry name" value="NUDIX_hydrolase-like_dom_sf"/>
</dbReference>
<dbReference type="RefSeq" id="WP_188551640.1">
    <property type="nucleotide sequence ID" value="NZ_BMFY01000015.1"/>
</dbReference>
<dbReference type="Pfam" id="PF00293">
    <property type="entry name" value="NUDIX"/>
    <property type="match status" value="1"/>
</dbReference>
<dbReference type="PANTHER" id="PTHR11839:SF18">
    <property type="entry name" value="NUDIX HYDROLASE DOMAIN-CONTAINING PROTEIN"/>
    <property type="match status" value="1"/>
</dbReference>
<accession>A0A8J2U0J9</accession>
<dbReference type="SUPFAM" id="SSF55811">
    <property type="entry name" value="Nudix"/>
    <property type="match status" value="1"/>
</dbReference>
<evidence type="ECO:0000313" key="6">
    <source>
        <dbReference type="Proteomes" id="UP000616114"/>
    </source>
</evidence>
<dbReference type="GO" id="GO:0005829">
    <property type="term" value="C:cytosol"/>
    <property type="evidence" value="ECO:0007669"/>
    <property type="project" value="TreeGrafter"/>
</dbReference>
<feature type="domain" description="Nudix hydrolase" evidence="4">
    <location>
        <begin position="97"/>
        <end position="232"/>
    </location>
</feature>
<evidence type="ECO:0000256" key="1">
    <source>
        <dbReference type="ARBA" id="ARBA00001946"/>
    </source>
</evidence>
<dbReference type="Proteomes" id="UP000616114">
    <property type="component" value="Unassembled WGS sequence"/>
</dbReference>
<organism evidence="5 6">
    <name type="scientific">Sediminivirga luteola</name>
    <dbReference type="NCBI Taxonomy" id="1774748"/>
    <lineage>
        <taxon>Bacteria</taxon>
        <taxon>Bacillati</taxon>
        <taxon>Actinomycetota</taxon>
        <taxon>Actinomycetes</taxon>
        <taxon>Micrococcales</taxon>
        <taxon>Brevibacteriaceae</taxon>
        <taxon>Sediminivirga</taxon>
    </lineage>
</organism>
<dbReference type="CDD" id="cd24158">
    <property type="entry name" value="NUDIX_ADPRase_Rv1700"/>
    <property type="match status" value="1"/>
</dbReference>
<feature type="compositionally biased region" description="Low complexity" evidence="3">
    <location>
        <begin position="1"/>
        <end position="43"/>
    </location>
</feature>
<dbReference type="PANTHER" id="PTHR11839">
    <property type="entry name" value="UDP/ADP-SUGAR PYROPHOSPHATASE"/>
    <property type="match status" value="1"/>
</dbReference>
<keyword evidence="2" id="KW-0378">Hydrolase</keyword>
<reference evidence="5" key="2">
    <citation type="submission" date="2020-09" db="EMBL/GenBank/DDBJ databases">
        <authorList>
            <person name="Sun Q."/>
            <person name="Zhou Y."/>
        </authorList>
    </citation>
    <scope>NUCLEOTIDE SEQUENCE</scope>
    <source>
        <strain evidence="5">CGMCC 1.12785</strain>
    </source>
</reference>
<dbReference type="InterPro" id="IPR000086">
    <property type="entry name" value="NUDIX_hydrolase_dom"/>
</dbReference>
<reference evidence="5" key="1">
    <citation type="journal article" date="2014" name="Int. J. Syst. Evol. Microbiol.">
        <title>Complete genome sequence of Corynebacterium casei LMG S-19264T (=DSM 44701T), isolated from a smear-ripened cheese.</title>
        <authorList>
            <consortium name="US DOE Joint Genome Institute (JGI-PGF)"/>
            <person name="Walter F."/>
            <person name="Albersmeier A."/>
            <person name="Kalinowski J."/>
            <person name="Ruckert C."/>
        </authorList>
    </citation>
    <scope>NUCLEOTIDE SEQUENCE</scope>
    <source>
        <strain evidence="5">CGMCC 1.12785</strain>
    </source>
</reference>
<feature type="region of interest" description="Disordered" evidence="3">
    <location>
        <begin position="1"/>
        <end position="46"/>
    </location>
</feature>
<name>A0A8J2U0J9_9MICO</name>
<dbReference type="PROSITE" id="PS51462">
    <property type="entry name" value="NUDIX"/>
    <property type="match status" value="1"/>
</dbReference>
<evidence type="ECO:0000256" key="3">
    <source>
        <dbReference type="SAM" id="MobiDB-lite"/>
    </source>
</evidence>